<dbReference type="SUPFAM" id="SSF53335">
    <property type="entry name" value="S-adenosyl-L-methionine-dependent methyltransferases"/>
    <property type="match status" value="1"/>
</dbReference>
<dbReference type="EMBL" id="ANNX02000040">
    <property type="protein sequence ID" value="KYC38627.1"/>
    <property type="molecule type" value="Genomic_DNA"/>
</dbReference>
<gene>
    <name evidence="2" type="ORF">WA1_36225</name>
</gene>
<sequence length="261" mass="30119">MNNNDISLRYRDGVSYDRYQSQRSKVGRTTTQNQDADFYSHLADGLGKNLSVLLAGGGTGRIAKPLIEHGHRPTILDNSLDMLDQARKKFPVLELIQADIRSFDLERNFELIVAHFDLLNHLLTLEDVESCFHCFRNHLASNGRFAFDVVNPNLGFFLSCLDRGKMFDSAYHDPYGNGSIVVTQIRDYDYSRQVLKLRKHYRYIDLDKEIIEDIEFRCYGPQELIALLKYNGFDVEQLYGDFQRGNFSSDSKKIIVVCQKK</sequence>
<reference evidence="2 3" key="1">
    <citation type="journal article" date="2013" name="Genome Biol. Evol.">
        <title>Genomes of Stigonematalean cyanobacteria (subsection V) and the evolution of oxygenic photosynthesis from prokaryotes to plastids.</title>
        <authorList>
            <person name="Dagan T."/>
            <person name="Roettger M."/>
            <person name="Stucken K."/>
            <person name="Landan G."/>
            <person name="Koch R."/>
            <person name="Major P."/>
            <person name="Gould S.B."/>
            <person name="Goremykin V.V."/>
            <person name="Rippka R."/>
            <person name="Tandeau de Marsac N."/>
            <person name="Gugger M."/>
            <person name="Lockhart P.J."/>
            <person name="Allen J.F."/>
            <person name="Brune I."/>
            <person name="Maus I."/>
            <person name="Puhler A."/>
            <person name="Martin W.F."/>
        </authorList>
    </citation>
    <scope>NUCLEOTIDE SEQUENCE [LARGE SCALE GENOMIC DNA]</scope>
    <source>
        <strain evidence="2 3">PCC 7110</strain>
    </source>
</reference>
<dbReference type="Gene3D" id="3.40.50.150">
    <property type="entry name" value="Vaccinia Virus protein VP39"/>
    <property type="match status" value="1"/>
</dbReference>
<accession>A0A139X1P7</accession>
<dbReference type="InterPro" id="IPR041698">
    <property type="entry name" value="Methyltransf_25"/>
</dbReference>
<evidence type="ECO:0000313" key="3">
    <source>
        <dbReference type="Proteomes" id="UP000076925"/>
    </source>
</evidence>
<dbReference type="Gene3D" id="2.20.25.110">
    <property type="entry name" value="S-adenosyl-L-methionine-dependent methyltransferases"/>
    <property type="match status" value="1"/>
</dbReference>
<comment type="caution">
    <text evidence="2">The sequence shown here is derived from an EMBL/GenBank/DDBJ whole genome shotgun (WGS) entry which is preliminary data.</text>
</comment>
<dbReference type="STRING" id="128403.WA1_36225"/>
<dbReference type="OrthoDB" id="9779104at2"/>
<keyword evidence="3" id="KW-1185">Reference proteome</keyword>
<dbReference type="Proteomes" id="UP000076925">
    <property type="component" value="Unassembled WGS sequence"/>
</dbReference>
<name>A0A139X1P7_9CYAN</name>
<evidence type="ECO:0000259" key="1">
    <source>
        <dbReference type="Pfam" id="PF13649"/>
    </source>
</evidence>
<evidence type="ECO:0000313" key="2">
    <source>
        <dbReference type="EMBL" id="KYC38627.1"/>
    </source>
</evidence>
<dbReference type="RefSeq" id="WP_017750144.1">
    <property type="nucleotide sequence ID" value="NZ_KQ976354.1"/>
</dbReference>
<proteinExistence type="predicted"/>
<dbReference type="InterPro" id="IPR029063">
    <property type="entry name" value="SAM-dependent_MTases_sf"/>
</dbReference>
<dbReference type="AlphaFoldDB" id="A0A139X1P7"/>
<dbReference type="Pfam" id="PF13649">
    <property type="entry name" value="Methyltransf_25"/>
    <property type="match status" value="1"/>
</dbReference>
<protein>
    <recommendedName>
        <fullName evidence="1">Methyltransferase domain-containing protein</fullName>
    </recommendedName>
</protein>
<organism evidence="2 3">
    <name type="scientific">Scytonema hofmannii PCC 7110</name>
    <dbReference type="NCBI Taxonomy" id="128403"/>
    <lineage>
        <taxon>Bacteria</taxon>
        <taxon>Bacillati</taxon>
        <taxon>Cyanobacteriota</taxon>
        <taxon>Cyanophyceae</taxon>
        <taxon>Nostocales</taxon>
        <taxon>Scytonemataceae</taxon>
        <taxon>Scytonema</taxon>
    </lineage>
</organism>
<feature type="domain" description="Methyltransferase" evidence="1">
    <location>
        <begin position="52"/>
        <end position="143"/>
    </location>
</feature>